<organism evidence="5 6">
    <name type="scientific">Cyphellophora attinorum</name>
    <dbReference type="NCBI Taxonomy" id="1664694"/>
    <lineage>
        <taxon>Eukaryota</taxon>
        <taxon>Fungi</taxon>
        <taxon>Dikarya</taxon>
        <taxon>Ascomycota</taxon>
        <taxon>Pezizomycotina</taxon>
        <taxon>Eurotiomycetes</taxon>
        <taxon>Chaetothyriomycetidae</taxon>
        <taxon>Chaetothyriales</taxon>
        <taxon>Cyphellophoraceae</taxon>
        <taxon>Cyphellophora</taxon>
    </lineage>
</organism>
<gene>
    <name evidence="5" type="ORF">AB675_11792</name>
</gene>
<feature type="compositionally biased region" description="Low complexity" evidence="3">
    <location>
        <begin position="236"/>
        <end position="248"/>
    </location>
</feature>
<name>A0A0N1GZV3_9EURO</name>
<evidence type="ECO:0000313" key="5">
    <source>
        <dbReference type="EMBL" id="KPI36742.1"/>
    </source>
</evidence>
<protein>
    <recommendedName>
        <fullName evidence="4">HTH CENPB-type domain-containing protein</fullName>
    </recommendedName>
</protein>
<dbReference type="InterPro" id="IPR007889">
    <property type="entry name" value="HTH_Psq"/>
</dbReference>
<dbReference type="OrthoDB" id="9909311at2759"/>
<dbReference type="Pfam" id="PF04218">
    <property type="entry name" value="CENP-B_N"/>
    <property type="match status" value="1"/>
</dbReference>
<dbReference type="Gene3D" id="1.10.10.60">
    <property type="entry name" value="Homeodomain-like"/>
    <property type="match status" value="2"/>
</dbReference>
<reference evidence="5 6" key="1">
    <citation type="submission" date="2015-06" db="EMBL/GenBank/DDBJ databases">
        <title>Draft genome of the ant-associated black yeast Phialophora attae CBS 131958.</title>
        <authorList>
            <person name="Moreno L.F."/>
            <person name="Stielow B.J."/>
            <person name="de Hoog S."/>
            <person name="Vicente V.A."/>
            <person name="Weiss V.A."/>
            <person name="de Vries M."/>
            <person name="Cruz L.M."/>
            <person name="Souza E.M."/>
        </authorList>
    </citation>
    <scope>NUCLEOTIDE SEQUENCE [LARGE SCALE GENOMIC DNA]</scope>
    <source>
        <strain evidence="5 6">CBS 131958</strain>
    </source>
</reference>
<dbReference type="InterPro" id="IPR050863">
    <property type="entry name" value="CenT-Element_Derived"/>
</dbReference>
<evidence type="ECO:0000256" key="1">
    <source>
        <dbReference type="ARBA" id="ARBA00023125"/>
    </source>
</evidence>
<feature type="domain" description="HTH CENPB-type" evidence="4">
    <location>
        <begin position="163"/>
        <end position="234"/>
    </location>
</feature>
<evidence type="ECO:0000256" key="2">
    <source>
        <dbReference type="ARBA" id="ARBA00023242"/>
    </source>
</evidence>
<evidence type="ECO:0000259" key="4">
    <source>
        <dbReference type="PROSITE" id="PS51253"/>
    </source>
</evidence>
<feature type="region of interest" description="Disordered" evidence="3">
    <location>
        <begin position="88"/>
        <end position="111"/>
    </location>
</feature>
<dbReference type="STRING" id="1664694.A0A0N1GZV3"/>
<dbReference type="GO" id="GO:0005634">
    <property type="term" value="C:nucleus"/>
    <property type="evidence" value="ECO:0007669"/>
    <property type="project" value="TreeGrafter"/>
</dbReference>
<dbReference type="AlphaFoldDB" id="A0A0N1GZV3"/>
<sequence length="500" mass="54637">MSPMHDYSQFDYHQPPASLPGSLEPACRIARPPPYAAGVPQMPPPLITSHNVLWPSMIASGAHPSGGHPGSYQPPVLAAAPIHTPLSAGTISDVTPTSAKSNTSRRKLTDEERRQMCLEAEQNPSMKQTQIGAKFNVERSTVSKILRQKDKYINLPPLEDVVSPGKKSKAKLPDFEKTLANWVRNQQRNGIAVGDEDLKRQAKKFSFSRSDQALLSSTSWLEKFKQKNQLGKYTDTATDSTVTTQTETSPFASPASSEDVKAPASALDDDAVKDDNDQFFDFVGKSEDFFEDPSGLSPLSDEAVQDDDVMTELPSRPTFRVPSGTNLHRQRSQTLSNLDDYASTSTMSRPTPTAMDSKPPMTRALTTSLTMQSHVDPAVVKRHKSVPDIHEDVNNDETVHFTPMHAPPLPQPYPSVPSESVSPVSITNPISPADDDHLKALHAIKKALEDNPGLADPDDYLAIGKLMEKVKLIRSPTQSNAFLHTADGKGGRKRGYMGIS</sequence>
<dbReference type="PANTHER" id="PTHR19303:SF70">
    <property type="entry name" value="HTH CENPB-TYPE DOMAIN-CONTAINING PROTEIN"/>
    <property type="match status" value="1"/>
</dbReference>
<dbReference type="PANTHER" id="PTHR19303">
    <property type="entry name" value="TRANSPOSON"/>
    <property type="match status" value="1"/>
</dbReference>
<dbReference type="InterPro" id="IPR006600">
    <property type="entry name" value="HTH_CenpB_DNA-bd_dom"/>
</dbReference>
<dbReference type="GO" id="GO:0003677">
    <property type="term" value="F:DNA binding"/>
    <property type="evidence" value="ECO:0007669"/>
    <property type="project" value="UniProtKB-KW"/>
</dbReference>
<dbReference type="VEuPathDB" id="FungiDB:AB675_11792"/>
<dbReference type="EMBL" id="LFJN01000028">
    <property type="protein sequence ID" value="KPI36742.1"/>
    <property type="molecule type" value="Genomic_DNA"/>
</dbReference>
<keyword evidence="2" id="KW-0539">Nucleus</keyword>
<keyword evidence="1" id="KW-0238">DNA-binding</keyword>
<feature type="region of interest" description="Disordered" evidence="3">
    <location>
        <begin position="315"/>
        <end position="359"/>
    </location>
</feature>
<evidence type="ECO:0000313" key="6">
    <source>
        <dbReference type="Proteomes" id="UP000038010"/>
    </source>
</evidence>
<evidence type="ECO:0000256" key="3">
    <source>
        <dbReference type="SAM" id="MobiDB-lite"/>
    </source>
</evidence>
<dbReference type="GeneID" id="28732549"/>
<dbReference type="RefSeq" id="XP_017996705.1">
    <property type="nucleotide sequence ID" value="XM_018140668.1"/>
</dbReference>
<accession>A0A0N1GZV3</accession>
<keyword evidence="6" id="KW-1185">Reference proteome</keyword>
<feature type="compositionally biased region" description="Polar residues" evidence="3">
    <location>
        <begin position="88"/>
        <end position="102"/>
    </location>
</feature>
<dbReference type="Pfam" id="PF03221">
    <property type="entry name" value="HTH_Tnp_Tc5"/>
    <property type="match status" value="1"/>
</dbReference>
<proteinExistence type="predicted"/>
<dbReference type="Proteomes" id="UP000038010">
    <property type="component" value="Unassembled WGS sequence"/>
</dbReference>
<dbReference type="SMART" id="SM00674">
    <property type="entry name" value="CENPB"/>
    <property type="match status" value="1"/>
</dbReference>
<dbReference type="PROSITE" id="PS51253">
    <property type="entry name" value="HTH_CENPB"/>
    <property type="match status" value="1"/>
</dbReference>
<dbReference type="SUPFAM" id="SSF46689">
    <property type="entry name" value="Homeodomain-like"/>
    <property type="match status" value="2"/>
</dbReference>
<comment type="caution">
    <text evidence="5">The sequence shown here is derived from an EMBL/GenBank/DDBJ whole genome shotgun (WGS) entry which is preliminary data.</text>
</comment>
<feature type="region of interest" description="Disordered" evidence="3">
    <location>
        <begin position="236"/>
        <end position="272"/>
    </location>
</feature>
<dbReference type="InterPro" id="IPR009057">
    <property type="entry name" value="Homeodomain-like_sf"/>
</dbReference>
<feature type="compositionally biased region" description="Polar residues" evidence="3">
    <location>
        <begin position="323"/>
        <end position="351"/>
    </location>
</feature>